<keyword evidence="3 10" id="KW-1134">Transmembrane beta strand</keyword>
<comment type="caution">
    <text evidence="14">The sequence shown here is derived from an EMBL/GenBank/DDBJ whole genome shotgun (WGS) entry which is preliminary data.</text>
</comment>
<comment type="similarity">
    <text evidence="10 11">Belongs to the TonB-dependent receptor family.</text>
</comment>
<dbReference type="InterPro" id="IPR039426">
    <property type="entry name" value="TonB-dep_rcpt-like"/>
</dbReference>
<dbReference type="Pfam" id="PF07715">
    <property type="entry name" value="Plug"/>
    <property type="match status" value="1"/>
</dbReference>
<dbReference type="PROSITE" id="PS52016">
    <property type="entry name" value="TONB_DEPENDENT_REC_3"/>
    <property type="match status" value="1"/>
</dbReference>
<dbReference type="Proteomes" id="UP001199296">
    <property type="component" value="Unassembled WGS sequence"/>
</dbReference>
<evidence type="ECO:0000313" key="15">
    <source>
        <dbReference type="Proteomes" id="UP001199296"/>
    </source>
</evidence>
<dbReference type="CDD" id="cd01347">
    <property type="entry name" value="ligand_gated_channel"/>
    <property type="match status" value="1"/>
</dbReference>
<dbReference type="Gene3D" id="2.40.170.20">
    <property type="entry name" value="TonB-dependent receptor, beta-barrel domain"/>
    <property type="match status" value="1"/>
</dbReference>
<sequence length="596" mass="68192">MKKYTITLLILFLIITSLTAVVMAEENTEVLELEEIVVRALRHRERLLESSNSIEVITREDIEKRNVETAADILTYVPGVKLFTGDGNEDAEKNASIRGSAPNQVLVLVDGQPLNDLRTGRFDLSLIPAELIEDIEIVKGPASAQYGANAVGGLISITTRSGEEDLEFTNLRTNFASYNTQSYNLNHFGFSDNLSYNLMAKNYRSDGFNEDQTKQSSLFTKFDYKLDNHSQIGASLRYTDTDRGDPRDRNYEDLNLNFNWDLNQEAMEQSLKLSYHEHTYTDDSGRSGRRIHETDKIYLDFNRRNYYDNHNLSYGFNIARSSIDSDTYDQRSNVEGAVFVQDNWQFNDKTRIHISGRYDIHDEFGSEFSPKVGINYLLNPNLSFFASAGEAFRAPDYAELYLPETRMGTIPVEGNPDLDPERSRNYETGLRYIEGRTRAELNLFRREVEDLIDRELVDDVRIQQNIGEATIQGGEVVLAYAITADLSLDLSYMYLDAVDEESGEKLPLRPEHSFNLAFDYSGDNFNLRLDNKYLGEREDGEVLDSYIVSDLTLSREVFRDTEFKLSINNLFDEEYESSAGTETAGRNYGFEISRRF</sequence>
<evidence type="ECO:0000256" key="11">
    <source>
        <dbReference type="RuleBase" id="RU003357"/>
    </source>
</evidence>
<dbReference type="GO" id="GO:0009279">
    <property type="term" value="C:cell outer membrane"/>
    <property type="evidence" value="ECO:0007669"/>
    <property type="project" value="UniProtKB-SubCell"/>
</dbReference>
<proteinExistence type="inferred from homology"/>
<evidence type="ECO:0000313" key="14">
    <source>
        <dbReference type="EMBL" id="MCC3145461.1"/>
    </source>
</evidence>
<keyword evidence="8 14" id="KW-0675">Receptor</keyword>
<reference evidence="14 15" key="1">
    <citation type="submission" date="2021-10" db="EMBL/GenBank/DDBJ databases">
        <authorList>
            <person name="Grouzdev D.S."/>
            <person name="Pantiukh K.S."/>
            <person name="Krutkina M.S."/>
        </authorList>
    </citation>
    <scope>NUCLEOTIDE SEQUENCE [LARGE SCALE GENOMIC DNA]</scope>
    <source>
        <strain evidence="14 15">Z-7514</strain>
    </source>
</reference>
<dbReference type="AlphaFoldDB" id="A0AAW4X0Y0"/>
<keyword evidence="15" id="KW-1185">Reference proteome</keyword>
<evidence type="ECO:0000256" key="8">
    <source>
        <dbReference type="ARBA" id="ARBA00023170"/>
    </source>
</evidence>
<protein>
    <submittedName>
        <fullName evidence="14">TonB-dependent receptor</fullName>
    </submittedName>
</protein>
<dbReference type="GO" id="GO:0015344">
    <property type="term" value="F:siderophore uptake transmembrane transporter activity"/>
    <property type="evidence" value="ECO:0007669"/>
    <property type="project" value="TreeGrafter"/>
</dbReference>
<evidence type="ECO:0000256" key="2">
    <source>
        <dbReference type="ARBA" id="ARBA00022448"/>
    </source>
</evidence>
<dbReference type="Gene3D" id="2.170.130.10">
    <property type="entry name" value="TonB-dependent receptor, plug domain"/>
    <property type="match status" value="1"/>
</dbReference>
<dbReference type="InterPro" id="IPR012910">
    <property type="entry name" value="Plug_dom"/>
</dbReference>
<keyword evidence="5" id="KW-0732">Signal</keyword>
<comment type="subcellular location">
    <subcellularLocation>
        <location evidence="1 10">Cell outer membrane</location>
        <topology evidence="1 10">Multi-pass membrane protein</topology>
    </subcellularLocation>
</comment>
<dbReference type="InterPro" id="IPR037066">
    <property type="entry name" value="Plug_dom_sf"/>
</dbReference>
<keyword evidence="6 11" id="KW-0798">TonB box</keyword>
<evidence type="ECO:0000256" key="3">
    <source>
        <dbReference type="ARBA" id="ARBA00022452"/>
    </source>
</evidence>
<dbReference type="InterPro" id="IPR036942">
    <property type="entry name" value="Beta-barrel_TonB_sf"/>
</dbReference>
<evidence type="ECO:0000256" key="1">
    <source>
        <dbReference type="ARBA" id="ARBA00004571"/>
    </source>
</evidence>
<evidence type="ECO:0000256" key="9">
    <source>
        <dbReference type="ARBA" id="ARBA00023237"/>
    </source>
</evidence>
<dbReference type="InterPro" id="IPR000531">
    <property type="entry name" value="Beta-barrel_TonB"/>
</dbReference>
<dbReference type="SUPFAM" id="SSF56935">
    <property type="entry name" value="Porins"/>
    <property type="match status" value="1"/>
</dbReference>
<organism evidence="14 15">
    <name type="scientific">Halanaerobium polyolivorans</name>
    <dbReference type="NCBI Taxonomy" id="2886943"/>
    <lineage>
        <taxon>Bacteria</taxon>
        <taxon>Bacillati</taxon>
        <taxon>Bacillota</taxon>
        <taxon>Clostridia</taxon>
        <taxon>Halanaerobiales</taxon>
        <taxon>Halanaerobiaceae</taxon>
        <taxon>Halanaerobium</taxon>
    </lineage>
</organism>
<evidence type="ECO:0000256" key="6">
    <source>
        <dbReference type="ARBA" id="ARBA00023077"/>
    </source>
</evidence>
<dbReference type="RefSeq" id="WP_229346165.1">
    <property type="nucleotide sequence ID" value="NZ_JAJFAT010000012.1"/>
</dbReference>
<evidence type="ECO:0000259" key="12">
    <source>
        <dbReference type="Pfam" id="PF00593"/>
    </source>
</evidence>
<dbReference type="PANTHER" id="PTHR30069">
    <property type="entry name" value="TONB-DEPENDENT OUTER MEMBRANE RECEPTOR"/>
    <property type="match status" value="1"/>
</dbReference>
<dbReference type="Pfam" id="PF00593">
    <property type="entry name" value="TonB_dep_Rec_b-barrel"/>
    <property type="match status" value="1"/>
</dbReference>
<evidence type="ECO:0000256" key="4">
    <source>
        <dbReference type="ARBA" id="ARBA00022692"/>
    </source>
</evidence>
<feature type="domain" description="TonB-dependent receptor-like beta-barrel" evidence="12">
    <location>
        <begin position="177"/>
        <end position="570"/>
    </location>
</feature>
<accession>A0AAW4X0Y0</accession>
<feature type="domain" description="TonB-dependent receptor plug" evidence="13">
    <location>
        <begin position="48"/>
        <end position="153"/>
    </location>
</feature>
<dbReference type="GO" id="GO:0044718">
    <property type="term" value="P:siderophore transmembrane transport"/>
    <property type="evidence" value="ECO:0007669"/>
    <property type="project" value="TreeGrafter"/>
</dbReference>
<evidence type="ECO:0000259" key="13">
    <source>
        <dbReference type="Pfam" id="PF07715"/>
    </source>
</evidence>
<evidence type="ECO:0000256" key="5">
    <source>
        <dbReference type="ARBA" id="ARBA00022729"/>
    </source>
</evidence>
<keyword evidence="9 10" id="KW-0998">Cell outer membrane</keyword>
<keyword evidence="7 10" id="KW-0472">Membrane</keyword>
<evidence type="ECO:0000256" key="7">
    <source>
        <dbReference type="ARBA" id="ARBA00023136"/>
    </source>
</evidence>
<evidence type="ECO:0000256" key="10">
    <source>
        <dbReference type="PROSITE-ProRule" id="PRU01360"/>
    </source>
</evidence>
<gene>
    <name evidence="14" type="ORF">LJ207_09015</name>
</gene>
<dbReference type="PANTHER" id="PTHR30069:SF29">
    <property type="entry name" value="HEMOGLOBIN AND HEMOGLOBIN-HAPTOGLOBIN-BINDING PROTEIN 1-RELATED"/>
    <property type="match status" value="1"/>
</dbReference>
<dbReference type="EMBL" id="JAJFAT010000012">
    <property type="protein sequence ID" value="MCC3145461.1"/>
    <property type="molecule type" value="Genomic_DNA"/>
</dbReference>
<name>A0AAW4X0Y0_9FIRM</name>
<keyword evidence="4 10" id="KW-0812">Transmembrane</keyword>
<keyword evidence="2 10" id="KW-0813">Transport</keyword>